<proteinExistence type="predicted"/>
<evidence type="ECO:0008006" key="4">
    <source>
        <dbReference type="Google" id="ProtNLM"/>
    </source>
</evidence>
<dbReference type="AlphaFoldDB" id="A0AAF0QYF9"/>
<feature type="region of interest" description="Disordered" evidence="1">
    <location>
        <begin position="1"/>
        <end position="46"/>
    </location>
</feature>
<sequence>MLNQAVTNQVGQQRGARQEEADILSSREFLRMNPPSFTGSSTTEDPENFIEELQKVFDFMHIVDTERVELVAYQMKGVPRIWFDQWKKNRAEDAPPAGWACFEEAFLGCFFP</sequence>
<gene>
    <name evidence="2" type="ORF">MTR67_026174</name>
</gene>
<evidence type="ECO:0000313" key="2">
    <source>
        <dbReference type="EMBL" id="WMV32789.1"/>
    </source>
</evidence>
<accession>A0AAF0QYF9</accession>
<name>A0AAF0QYF9_SOLVR</name>
<protein>
    <recommendedName>
        <fullName evidence="4">Gag-pol polyprotein</fullName>
    </recommendedName>
</protein>
<evidence type="ECO:0000256" key="1">
    <source>
        <dbReference type="SAM" id="MobiDB-lite"/>
    </source>
</evidence>
<organism evidence="2 3">
    <name type="scientific">Solanum verrucosum</name>
    <dbReference type="NCBI Taxonomy" id="315347"/>
    <lineage>
        <taxon>Eukaryota</taxon>
        <taxon>Viridiplantae</taxon>
        <taxon>Streptophyta</taxon>
        <taxon>Embryophyta</taxon>
        <taxon>Tracheophyta</taxon>
        <taxon>Spermatophyta</taxon>
        <taxon>Magnoliopsida</taxon>
        <taxon>eudicotyledons</taxon>
        <taxon>Gunneridae</taxon>
        <taxon>Pentapetalae</taxon>
        <taxon>asterids</taxon>
        <taxon>lamiids</taxon>
        <taxon>Solanales</taxon>
        <taxon>Solanaceae</taxon>
        <taxon>Solanoideae</taxon>
        <taxon>Solaneae</taxon>
        <taxon>Solanum</taxon>
    </lineage>
</organism>
<dbReference type="EMBL" id="CP133617">
    <property type="protein sequence ID" value="WMV32789.1"/>
    <property type="molecule type" value="Genomic_DNA"/>
</dbReference>
<dbReference type="Proteomes" id="UP001234989">
    <property type="component" value="Chromosome 6"/>
</dbReference>
<reference evidence="2" key="1">
    <citation type="submission" date="2023-08" db="EMBL/GenBank/DDBJ databases">
        <title>A de novo genome assembly of Solanum verrucosum Schlechtendal, a Mexican diploid species geographically isolated from the other diploid A-genome species in potato relatives.</title>
        <authorList>
            <person name="Hosaka K."/>
        </authorList>
    </citation>
    <scope>NUCLEOTIDE SEQUENCE</scope>
    <source>
        <tissue evidence="2">Young leaves</tissue>
    </source>
</reference>
<keyword evidence="3" id="KW-1185">Reference proteome</keyword>
<evidence type="ECO:0000313" key="3">
    <source>
        <dbReference type="Proteomes" id="UP001234989"/>
    </source>
</evidence>
<feature type="compositionally biased region" description="Polar residues" evidence="1">
    <location>
        <begin position="1"/>
        <end position="12"/>
    </location>
</feature>